<dbReference type="SUPFAM" id="SSF53756">
    <property type="entry name" value="UDP-Glycosyltransferase/glycogen phosphorylase"/>
    <property type="match status" value="1"/>
</dbReference>
<reference evidence="2" key="1">
    <citation type="submission" date="2024-07" db="EMBL/GenBank/DDBJ databases">
        <authorList>
            <person name="Yu S.T."/>
        </authorList>
    </citation>
    <scope>NUCLEOTIDE SEQUENCE</scope>
    <source>
        <strain evidence="2">Y1</strain>
    </source>
</reference>
<evidence type="ECO:0000313" key="2">
    <source>
        <dbReference type="EMBL" id="XDQ83448.1"/>
    </source>
</evidence>
<dbReference type="AlphaFoldDB" id="A0AB39TVW0"/>
<dbReference type="InterPro" id="IPR007235">
    <property type="entry name" value="Glyco_trans_28_C"/>
</dbReference>
<feature type="domain" description="Glycosyl transferase family 28 C-terminal" evidence="1">
    <location>
        <begin position="334"/>
        <end position="410"/>
    </location>
</feature>
<sequence length="455" mass="49289">MSVLLAVNHARVQESSTGRWSSWPVLVDRTASSRETTERQGAAVELSVMLTAMVDTSSSPGRESDRVPRPREPRAAARIVLHAINGIGAGHLARQTALARHLRARQPGLDPVMLGSGPAVDEVCGEVPVIELPSMGRAGRYRGEPAHPDMLTAITAMTHAALTALRPRVVVHDTLVWPTVERAAALLGARQAICLRPRRDLADYLARPDCPLPRMDLVFVPDDPAVHPEFRQRLDEADIPAIWTGPVFRTAASDPAQTRQKLGVSAEDRMVVVMSGGGRGNGAEAREHFDHSFAALSRVAEQGLSVVLVLGPMFRPWVKIPAGFPHRLTVLRGARNLPDVLSAADLVICRGGYGSLHEATAGGARVLANPAQRDFDDQRARVEQFAVHHACELLQSTAPEDLAEQIGRALKAGPVRGLATRPWTESLDQVGERLVQLAHQDGSVPRGLAEQFMYR</sequence>
<dbReference type="EMBL" id="CP163445">
    <property type="protein sequence ID" value="XDQ83448.1"/>
    <property type="molecule type" value="Genomic_DNA"/>
</dbReference>
<dbReference type="GO" id="GO:0016758">
    <property type="term" value="F:hexosyltransferase activity"/>
    <property type="evidence" value="ECO:0007669"/>
    <property type="project" value="InterPro"/>
</dbReference>
<evidence type="ECO:0000259" key="1">
    <source>
        <dbReference type="Pfam" id="PF04101"/>
    </source>
</evidence>
<dbReference type="RefSeq" id="WP_369185574.1">
    <property type="nucleotide sequence ID" value="NZ_CP163445.1"/>
</dbReference>
<protein>
    <submittedName>
        <fullName evidence="2">Glycosyltransferase</fullName>
    </submittedName>
</protein>
<dbReference type="Gene3D" id="3.40.50.2000">
    <property type="entry name" value="Glycogen Phosphorylase B"/>
    <property type="match status" value="1"/>
</dbReference>
<accession>A0AB39TVW0</accession>
<dbReference type="Pfam" id="PF04101">
    <property type="entry name" value="Glyco_tran_28_C"/>
    <property type="match status" value="1"/>
</dbReference>
<name>A0AB39TVW0_9ACTN</name>
<dbReference type="PANTHER" id="PTHR21015">
    <property type="entry name" value="UDP-N-ACETYLGLUCOSAMINE--N-ACETYLMURAMYL-(PENTAPEPTIDE) PYROPHOSPHORYL-UNDECAPRENOL N-ACETYLGLUCOSAMINE TRANSFERASE 1"/>
    <property type="match status" value="1"/>
</dbReference>
<dbReference type="PANTHER" id="PTHR21015:SF28">
    <property type="entry name" value="SLL1722 PROTEIN"/>
    <property type="match status" value="1"/>
</dbReference>
<organism evidence="2">
    <name type="scientific">Streptomyces sp. Y1</name>
    <dbReference type="NCBI Taxonomy" id="3238634"/>
    <lineage>
        <taxon>Bacteria</taxon>
        <taxon>Bacillati</taxon>
        <taxon>Actinomycetota</taxon>
        <taxon>Actinomycetes</taxon>
        <taxon>Kitasatosporales</taxon>
        <taxon>Streptomycetaceae</taxon>
        <taxon>Streptomyces</taxon>
    </lineage>
</organism>
<proteinExistence type="predicted"/>
<gene>
    <name evidence="2" type="ORF">AB2U05_35535</name>
</gene>